<sequence>MQANEIYERIKSKFEDAIVEFKADAIVEPYLEVKADRVKDVCEFLRDDPELAFDYLMCLSGVDYGNGTLGVVYHIYSMKHGHRFVLKVKVPIDNPVVQSVESIWKSANWHEREAYDMFGIIFEGHPDLRRILMPYDWPEGSYPLRKDFQVPEFYNGMKVPY</sequence>
<keyword evidence="3" id="KW-1003">Cell membrane</keyword>
<gene>
    <name evidence="3" type="primary">nuoC</name>
    <name evidence="8" type="ORF">JGI4_01385</name>
    <name evidence="7" type="ORF">JGI8_02076</name>
</gene>
<dbReference type="OrthoDB" id="9803286at2"/>
<comment type="catalytic activity">
    <reaction evidence="3 5">
        <text>a quinone + NADH + 5 H(+)(in) = a quinol + NAD(+) + 4 H(+)(out)</text>
        <dbReference type="Rhea" id="RHEA:57888"/>
        <dbReference type="ChEBI" id="CHEBI:15378"/>
        <dbReference type="ChEBI" id="CHEBI:24646"/>
        <dbReference type="ChEBI" id="CHEBI:57540"/>
        <dbReference type="ChEBI" id="CHEBI:57945"/>
        <dbReference type="ChEBI" id="CHEBI:132124"/>
    </reaction>
</comment>
<dbReference type="Pfam" id="PF00329">
    <property type="entry name" value="Complex1_30kDa"/>
    <property type="match status" value="1"/>
</dbReference>
<evidence type="ECO:0000313" key="9">
    <source>
        <dbReference type="Proteomes" id="UP000182011"/>
    </source>
</evidence>
<keyword evidence="3" id="KW-0830">Ubiquinone</keyword>
<evidence type="ECO:0000256" key="2">
    <source>
        <dbReference type="ARBA" id="ARBA00022448"/>
    </source>
</evidence>
<accession>A0A0P1P255</accession>
<comment type="subcellular location">
    <subcellularLocation>
        <location evidence="3">Cell membrane</location>
        <topology evidence="3">Peripheral membrane protein</topology>
        <orientation evidence="3">Cytoplasmic side</orientation>
    </subcellularLocation>
</comment>
<reference evidence="7 10" key="1">
    <citation type="submission" date="2015-11" db="EMBL/GenBank/DDBJ databases">
        <authorList>
            <person name="Varghese N."/>
        </authorList>
    </citation>
    <scope>NUCLEOTIDE SEQUENCE [LARGE SCALE GENOMIC DNA]</scope>
    <source>
        <strain evidence="7 10">JGI-8</strain>
    </source>
</reference>
<accession>A0A0P1LUN1</accession>
<evidence type="ECO:0000256" key="1">
    <source>
        <dbReference type="ARBA" id="ARBA00007569"/>
    </source>
</evidence>
<accession>A0A0P1LA20</accession>
<accession>A0A0P1LX37</accession>
<dbReference type="STRING" id="1633631.GCA_001442925_01380"/>
<dbReference type="PANTHER" id="PTHR10884:SF14">
    <property type="entry name" value="NADH DEHYDROGENASE [UBIQUINONE] IRON-SULFUR PROTEIN 3, MITOCHONDRIAL"/>
    <property type="match status" value="1"/>
</dbReference>
<comment type="function">
    <text evidence="3">NDH-1 shuttles electrons from NADH, via FMN and iron-sulfur (Fe-S) centers, to quinones in the respiratory chain. The immediate electron acceptor for the enzyme in this species is believed to be ubiquinone. Couples the redox reaction to proton translocation (for every two electrons transferred, four hydrogen ions are translocated across the cytoplasmic membrane), and thus conserves the redox energy in a proton gradient.</text>
</comment>
<dbReference type="Proteomes" id="UP000182011">
    <property type="component" value="Unassembled WGS sequence"/>
</dbReference>
<protein>
    <recommendedName>
        <fullName evidence="3">NADH-quinone oxidoreductase subunit C</fullName>
        <ecNumber evidence="3">7.1.1.-</ecNumber>
    </recommendedName>
    <alternativeName>
        <fullName evidence="3">NADH dehydrogenase I subunit C</fullName>
    </alternativeName>
    <alternativeName>
        <fullName evidence="3">NDH-1 subunit C</fullName>
    </alternativeName>
</protein>
<reference evidence="8 9" key="2">
    <citation type="submission" date="2015-11" db="EMBL/GenBank/DDBJ databases">
        <authorList>
            <person name="Zhang Y."/>
            <person name="Guo Z."/>
        </authorList>
    </citation>
    <scope>NUCLEOTIDE SEQUENCE [LARGE SCALE GENOMIC DNA]</scope>
    <source>
        <strain evidence="8">JGI-4</strain>
    </source>
</reference>
<keyword evidence="3" id="KW-0472">Membrane</keyword>
<evidence type="ECO:0000256" key="3">
    <source>
        <dbReference type="HAMAP-Rule" id="MF_01357"/>
    </source>
</evidence>
<proteinExistence type="inferred from homology"/>
<dbReference type="InterPro" id="IPR010218">
    <property type="entry name" value="NADH_DH_suC"/>
</dbReference>
<name>A0A0P1MN72_9BACT</name>
<evidence type="ECO:0000256" key="4">
    <source>
        <dbReference type="RuleBase" id="RU003456"/>
    </source>
</evidence>
<evidence type="ECO:0000313" key="7">
    <source>
        <dbReference type="EMBL" id="CUS94919.1"/>
    </source>
</evidence>
<accession>A0A0N7MTL6</accession>
<dbReference type="SUPFAM" id="SSF143243">
    <property type="entry name" value="Nqo5-like"/>
    <property type="match status" value="1"/>
</dbReference>
<dbReference type="Gene3D" id="3.30.460.80">
    <property type="entry name" value="NADH:ubiquinone oxidoreductase, 30kDa subunit"/>
    <property type="match status" value="1"/>
</dbReference>
<comment type="similarity">
    <text evidence="1 3 4">Belongs to the complex I 30 kDa subunit family.</text>
</comment>
<dbReference type="GO" id="GO:0050136">
    <property type="term" value="F:NADH dehydrogenase (quinone) (non-electrogenic) activity"/>
    <property type="evidence" value="ECO:0007669"/>
    <property type="project" value="UniProtKB-UniRule"/>
</dbReference>
<dbReference type="EC" id="7.1.1.-" evidence="3"/>
<accession>A0A0S4N3Z3</accession>
<dbReference type="GO" id="GO:0008137">
    <property type="term" value="F:NADH dehydrogenase (ubiquinone) activity"/>
    <property type="evidence" value="ECO:0007669"/>
    <property type="project" value="InterPro"/>
</dbReference>
<evidence type="ECO:0000313" key="8">
    <source>
        <dbReference type="EMBL" id="CUU05930.1"/>
    </source>
</evidence>
<dbReference type="NCBIfam" id="TIGR01961">
    <property type="entry name" value="NuoC_fam"/>
    <property type="match status" value="1"/>
</dbReference>
<dbReference type="GO" id="GO:0005886">
    <property type="term" value="C:plasma membrane"/>
    <property type="evidence" value="ECO:0007669"/>
    <property type="project" value="UniProtKB-SubCell"/>
</dbReference>
<evidence type="ECO:0000259" key="6">
    <source>
        <dbReference type="Pfam" id="PF00329"/>
    </source>
</evidence>
<dbReference type="PROSITE" id="PS00542">
    <property type="entry name" value="COMPLEX1_30K"/>
    <property type="match status" value="1"/>
</dbReference>
<accession>A0A0P1LC22</accession>
<accession>A0A0P1LGL2</accession>
<dbReference type="InterPro" id="IPR037232">
    <property type="entry name" value="NADH_quin_OxRdtase_su_C/D-like"/>
</dbReference>
<keyword evidence="3 4" id="KW-1278">Translocase</keyword>
<dbReference type="PANTHER" id="PTHR10884">
    <property type="entry name" value="NADH DEHYDROGENASE UBIQUINONE IRON-SULFUR PROTEIN 3"/>
    <property type="match status" value="1"/>
</dbReference>
<dbReference type="RefSeq" id="WP_102134840.1">
    <property type="nucleotide sequence ID" value="NZ_CZVI01000058.1"/>
</dbReference>
<evidence type="ECO:0000256" key="5">
    <source>
        <dbReference type="RuleBase" id="RU003582"/>
    </source>
</evidence>
<dbReference type="AlphaFoldDB" id="A0A0P1MN72"/>
<dbReference type="HAMAP" id="MF_01357">
    <property type="entry name" value="NDH1_NuoC"/>
    <property type="match status" value="1"/>
</dbReference>
<comment type="subunit">
    <text evidence="3">NDH-1 is composed of 14 different subunits. Subunits NuoB, C, D, E, F, and G constitute the peripheral sector of the complex.</text>
</comment>
<organism evidence="8 9">
    <name type="scientific">Candidatus Kryptonium thompsonii</name>
    <dbReference type="NCBI Taxonomy" id="1633631"/>
    <lineage>
        <taxon>Bacteria</taxon>
        <taxon>Pseudomonadati</taxon>
        <taxon>Candidatus Kryptoniota</taxon>
        <taxon>Candidatus Kryptonium</taxon>
    </lineage>
</organism>
<keyword evidence="10" id="KW-1185">Reference proteome</keyword>
<feature type="domain" description="NADH:ubiquinone oxidoreductase 30kDa subunit" evidence="6">
    <location>
        <begin position="32"/>
        <end position="152"/>
    </location>
</feature>
<dbReference type="EMBL" id="CZVI01000058">
    <property type="protein sequence ID" value="CUS94919.1"/>
    <property type="molecule type" value="Genomic_DNA"/>
</dbReference>
<dbReference type="InterPro" id="IPR020396">
    <property type="entry name" value="NADH_UbQ_OxRdtase_CS"/>
</dbReference>
<dbReference type="Proteomes" id="UP000182200">
    <property type="component" value="Unassembled WGS sequence"/>
</dbReference>
<accession>A0A0P1MN72</accession>
<dbReference type="EMBL" id="FAOP01000005">
    <property type="protein sequence ID" value="CUU05930.1"/>
    <property type="molecule type" value="Genomic_DNA"/>
</dbReference>
<accession>A0A0P1M1H5</accession>
<accession>A0A0P1MHX1</accession>
<evidence type="ECO:0000313" key="10">
    <source>
        <dbReference type="Proteomes" id="UP000182200"/>
    </source>
</evidence>
<keyword evidence="3 5" id="KW-0874">Quinone</keyword>
<dbReference type="InterPro" id="IPR001268">
    <property type="entry name" value="NADH_UbQ_OxRdtase_30kDa_su"/>
</dbReference>
<dbReference type="GO" id="GO:0048038">
    <property type="term" value="F:quinone binding"/>
    <property type="evidence" value="ECO:0007669"/>
    <property type="project" value="UniProtKB-KW"/>
</dbReference>
<keyword evidence="2 3" id="KW-0813">Transport</keyword>
<keyword evidence="3 4" id="KW-0520">NAD</keyword>